<keyword evidence="12" id="KW-0902">Two-component regulatory system</keyword>
<dbReference type="SUPFAM" id="SSF47384">
    <property type="entry name" value="Homodimeric domain of signal transducing histidine kinase"/>
    <property type="match status" value="1"/>
</dbReference>
<dbReference type="PRINTS" id="PR00344">
    <property type="entry name" value="BCTRLSENSOR"/>
</dbReference>
<keyword evidence="5" id="KW-0597">Phosphoprotein</keyword>
<dbReference type="FunFam" id="3.30.565.10:FF:000010">
    <property type="entry name" value="Sensor histidine kinase RcsC"/>
    <property type="match status" value="1"/>
</dbReference>
<dbReference type="PROSITE" id="PS50110">
    <property type="entry name" value="RESPONSE_REGULATORY"/>
    <property type="match status" value="2"/>
</dbReference>
<proteinExistence type="predicted"/>
<dbReference type="Gene3D" id="1.10.287.130">
    <property type="match status" value="1"/>
</dbReference>
<feature type="domain" description="Response regulatory" evidence="16">
    <location>
        <begin position="542"/>
        <end position="663"/>
    </location>
</feature>
<evidence type="ECO:0000256" key="10">
    <source>
        <dbReference type="ARBA" id="ARBA00022840"/>
    </source>
</evidence>
<dbReference type="InterPro" id="IPR001789">
    <property type="entry name" value="Sig_transdc_resp-reg_receiver"/>
</dbReference>
<keyword evidence="13 14" id="KW-0472">Membrane</keyword>
<evidence type="ECO:0000256" key="8">
    <source>
        <dbReference type="ARBA" id="ARBA00022741"/>
    </source>
</evidence>
<dbReference type="GO" id="GO:0000155">
    <property type="term" value="F:phosphorelay sensor kinase activity"/>
    <property type="evidence" value="ECO:0007669"/>
    <property type="project" value="InterPro"/>
</dbReference>
<dbReference type="CDD" id="cd00082">
    <property type="entry name" value="HisKA"/>
    <property type="match status" value="1"/>
</dbReference>
<dbReference type="AlphaFoldDB" id="A0A0F9V636"/>
<dbReference type="CDD" id="cd17546">
    <property type="entry name" value="REC_hyHK_CKI1_RcsC-like"/>
    <property type="match status" value="1"/>
</dbReference>
<dbReference type="InterPro" id="IPR005467">
    <property type="entry name" value="His_kinase_dom"/>
</dbReference>
<dbReference type="EC" id="2.7.13.3" evidence="3"/>
<dbReference type="PANTHER" id="PTHR45339:SF1">
    <property type="entry name" value="HYBRID SIGNAL TRANSDUCTION HISTIDINE KINASE J"/>
    <property type="match status" value="1"/>
</dbReference>
<evidence type="ECO:0000259" key="15">
    <source>
        <dbReference type="PROSITE" id="PS50109"/>
    </source>
</evidence>
<dbReference type="InterPro" id="IPR036097">
    <property type="entry name" value="HisK_dim/P_sf"/>
</dbReference>
<feature type="transmembrane region" description="Helical" evidence="14">
    <location>
        <begin position="12"/>
        <end position="33"/>
    </location>
</feature>
<evidence type="ECO:0000256" key="7">
    <source>
        <dbReference type="ARBA" id="ARBA00022692"/>
    </source>
</evidence>
<dbReference type="Gene3D" id="1.20.120.160">
    <property type="entry name" value="HPT domain"/>
    <property type="match status" value="1"/>
</dbReference>
<feature type="domain" description="Response regulatory" evidence="16">
    <location>
        <begin position="692"/>
        <end position="812"/>
    </location>
</feature>
<dbReference type="GO" id="GO:0005886">
    <property type="term" value="C:plasma membrane"/>
    <property type="evidence" value="ECO:0007669"/>
    <property type="project" value="UniProtKB-SubCell"/>
</dbReference>
<dbReference type="SUPFAM" id="SSF55874">
    <property type="entry name" value="ATPase domain of HSP90 chaperone/DNA topoisomerase II/histidine kinase"/>
    <property type="match status" value="1"/>
</dbReference>
<dbReference type="CDD" id="cd16922">
    <property type="entry name" value="HATPase_EvgS-ArcB-TorS-like"/>
    <property type="match status" value="1"/>
</dbReference>
<reference evidence="18" key="1">
    <citation type="journal article" date="2015" name="Nature">
        <title>Complex archaea that bridge the gap between prokaryotes and eukaryotes.</title>
        <authorList>
            <person name="Spang A."/>
            <person name="Saw J.H."/>
            <person name="Jorgensen S.L."/>
            <person name="Zaremba-Niedzwiedzka K."/>
            <person name="Martijn J."/>
            <person name="Lind A.E."/>
            <person name="van Eijk R."/>
            <person name="Schleper C."/>
            <person name="Guy L."/>
            <person name="Ettema T.J."/>
        </authorList>
    </citation>
    <scope>NUCLEOTIDE SEQUENCE</scope>
</reference>
<dbReference type="Gene3D" id="3.40.50.2300">
    <property type="match status" value="2"/>
</dbReference>
<comment type="caution">
    <text evidence="18">The sequence shown here is derived from an EMBL/GenBank/DDBJ whole genome shotgun (WGS) entry which is preliminary data.</text>
</comment>
<evidence type="ECO:0000256" key="2">
    <source>
        <dbReference type="ARBA" id="ARBA00004651"/>
    </source>
</evidence>
<evidence type="ECO:0000313" key="18">
    <source>
        <dbReference type="EMBL" id="KKO00716.1"/>
    </source>
</evidence>
<keyword evidence="11 14" id="KW-1133">Transmembrane helix</keyword>
<keyword evidence="4" id="KW-1003">Cell membrane</keyword>
<dbReference type="Pfam" id="PF01627">
    <property type="entry name" value="Hpt"/>
    <property type="match status" value="1"/>
</dbReference>
<evidence type="ECO:0000256" key="4">
    <source>
        <dbReference type="ARBA" id="ARBA00022475"/>
    </source>
</evidence>
<name>A0A0F9V636_9ZZZZ</name>
<dbReference type="Pfam" id="PF00072">
    <property type="entry name" value="Response_reg"/>
    <property type="match status" value="2"/>
</dbReference>
<evidence type="ECO:0000256" key="5">
    <source>
        <dbReference type="ARBA" id="ARBA00022553"/>
    </source>
</evidence>
<dbReference type="PROSITE" id="PS50894">
    <property type="entry name" value="HPT"/>
    <property type="match status" value="1"/>
</dbReference>
<dbReference type="InterPro" id="IPR008207">
    <property type="entry name" value="Sig_transdc_His_kin_Hpt_dom"/>
</dbReference>
<evidence type="ECO:0000256" key="3">
    <source>
        <dbReference type="ARBA" id="ARBA00012438"/>
    </source>
</evidence>
<keyword evidence="8" id="KW-0547">Nucleotide-binding</keyword>
<keyword evidence="7 14" id="KW-0812">Transmembrane</keyword>
<accession>A0A0F9V636</accession>
<comment type="catalytic activity">
    <reaction evidence="1">
        <text>ATP + protein L-histidine = ADP + protein N-phospho-L-histidine.</text>
        <dbReference type="EC" id="2.7.13.3"/>
    </reaction>
</comment>
<dbReference type="PROSITE" id="PS50109">
    <property type="entry name" value="HIS_KIN"/>
    <property type="match status" value="1"/>
</dbReference>
<dbReference type="InterPro" id="IPR004358">
    <property type="entry name" value="Sig_transdc_His_kin-like_C"/>
</dbReference>
<dbReference type="Pfam" id="PF00512">
    <property type="entry name" value="HisKA"/>
    <property type="match status" value="1"/>
</dbReference>
<evidence type="ECO:0000256" key="13">
    <source>
        <dbReference type="ARBA" id="ARBA00023136"/>
    </source>
</evidence>
<dbReference type="EMBL" id="LAZR01000039">
    <property type="protein sequence ID" value="KKO00716.1"/>
    <property type="molecule type" value="Genomic_DNA"/>
</dbReference>
<sequence>MARRLFLSEKGGPVRFLAGVLFLTMAGLLWMGWSSYDSVHSTGAAHHRAARMAELNGVIVQLDEVLTMSACMAAATDDPKWEQRYRSFEPKLDAAIKEAMKLVPAAGLGDMAAKTDAANIALVGMEHRAFEMVRQGRADEATSILFGDEYARQKVTYAEGMKEFSAVIDGEIANTLAEDRHDAFVHVGITGVIAALLALIWGVLLSVTRRWRAALATNEDRLIRQSEDLAKLNRSLDAKVAKRTVALETANEKTNRTNAELAQRARQLDAARAASLNLADDLQHARAAAESASQAKSAFLANMSHEIRTPMNGIIGMSGLLLDTDLDEDQRMYAETVQTCSNQLLSLINDILDFSKIEAGKLDLETLDFDLRVTVEDTVDIVAAKADQRGLEFSCFVAPDIPSFLRGDPGRLRQVLVNLTNNAIKFTPSGEVAVSATLEAETDANVTVRFTVRDTGIGIPPDRMDRLFGSFSQVDSSTTRKYGGSGLGLVICKQLVNLMGGWIGAESEEGIGTTFSFTAILEKQSADQPHPHMDTKGVKDLRVLVVDDNETNRVILDKYLANWGCRAEQAATAEQALTMLRSAAAQGDPFRVALLDLLMPDVGGETLGRTIREDDDLQETALVMLTSLAARGDAERLRSLDFSGYLLKPIKQSQLLDCLKMIIAGPSETSHVAPKPLITRHTIAEYHKRNVRILLVEDNIMNQAVALRILERKLGYHADAVADGKEALEALQRSDYDLVLMDCQMPEMDGYETTRIIRDSRSPVRNHDICIIAITANAMKGDRQACLDAGMDDYVSKPITPAQLADVIRRNTVGVDERPAQRAGLAAPSPERIVSTFADDPDLTDIIETFVAGLPGQVKAMAQALAYGDHQGLAGLAHQLKGSGGSYGYPALTDAARVLEQAAKTQDVEAAHLALNELEKLVQAIAAGRSTNAPSKTPES</sequence>
<evidence type="ECO:0000256" key="12">
    <source>
        <dbReference type="ARBA" id="ARBA00023012"/>
    </source>
</evidence>
<keyword evidence="9" id="KW-0418">Kinase</keyword>
<dbReference type="SUPFAM" id="SSF52172">
    <property type="entry name" value="CheY-like"/>
    <property type="match status" value="2"/>
</dbReference>
<dbReference type="Gene3D" id="3.30.565.10">
    <property type="entry name" value="Histidine kinase-like ATPase, C-terminal domain"/>
    <property type="match status" value="1"/>
</dbReference>
<dbReference type="SMART" id="SM00387">
    <property type="entry name" value="HATPase_c"/>
    <property type="match status" value="1"/>
</dbReference>
<feature type="transmembrane region" description="Helical" evidence="14">
    <location>
        <begin position="183"/>
        <end position="205"/>
    </location>
</feature>
<dbReference type="InterPro" id="IPR011006">
    <property type="entry name" value="CheY-like_superfamily"/>
</dbReference>
<evidence type="ECO:0000256" key="14">
    <source>
        <dbReference type="SAM" id="Phobius"/>
    </source>
</evidence>
<dbReference type="GO" id="GO:0005524">
    <property type="term" value="F:ATP binding"/>
    <property type="evidence" value="ECO:0007669"/>
    <property type="project" value="UniProtKB-KW"/>
</dbReference>
<dbReference type="FunFam" id="1.10.287.130:FF:000002">
    <property type="entry name" value="Two-component osmosensing histidine kinase"/>
    <property type="match status" value="1"/>
</dbReference>
<evidence type="ECO:0000256" key="1">
    <source>
        <dbReference type="ARBA" id="ARBA00000085"/>
    </source>
</evidence>
<gene>
    <name evidence="18" type="ORF">LCGC14_0124900</name>
</gene>
<dbReference type="InterPro" id="IPR003594">
    <property type="entry name" value="HATPase_dom"/>
</dbReference>
<comment type="subcellular location">
    <subcellularLocation>
        <location evidence="2">Cell membrane</location>
        <topology evidence="2">Multi-pass membrane protein</topology>
    </subcellularLocation>
</comment>
<organism evidence="18">
    <name type="scientific">marine sediment metagenome</name>
    <dbReference type="NCBI Taxonomy" id="412755"/>
    <lineage>
        <taxon>unclassified sequences</taxon>
        <taxon>metagenomes</taxon>
        <taxon>ecological metagenomes</taxon>
    </lineage>
</organism>
<dbReference type="PANTHER" id="PTHR45339">
    <property type="entry name" value="HYBRID SIGNAL TRANSDUCTION HISTIDINE KINASE J"/>
    <property type="match status" value="1"/>
</dbReference>
<dbReference type="InterPro" id="IPR036890">
    <property type="entry name" value="HATPase_C_sf"/>
</dbReference>
<dbReference type="SMART" id="SM00388">
    <property type="entry name" value="HisKA"/>
    <property type="match status" value="1"/>
</dbReference>
<dbReference type="InterPro" id="IPR003661">
    <property type="entry name" value="HisK_dim/P_dom"/>
</dbReference>
<feature type="domain" description="Histidine kinase" evidence="15">
    <location>
        <begin position="302"/>
        <end position="523"/>
    </location>
</feature>
<feature type="domain" description="HPt" evidence="17">
    <location>
        <begin position="839"/>
        <end position="928"/>
    </location>
</feature>
<protein>
    <recommendedName>
        <fullName evidence="3">histidine kinase</fullName>
        <ecNumber evidence="3">2.7.13.3</ecNumber>
    </recommendedName>
</protein>
<dbReference type="SMART" id="SM00448">
    <property type="entry name" value="REC"/>
    <property type="match status" value="2"/>
</dbReference>
<dbReference type="CDD" id="cd00088">
    <property type="entry name" value="HPT"/>
    <property type="match status" value="1"/>
</dbReference>
<dbReference type="SUPFAM" id="SSF47226">
    <property type="entry name" value="Histidine-containing phosphotransfer domain, HPT domain"/>
    <property type="match status" value="1"/>
</dbReference>
<evidence type="ECO:0000259" key="16">
    <source>
        <dbReference type="PROSITE" id="PS50110"/>
    </source>
</evidence>
<evidence type="ECO:0000259" key="17">
    <source>
        <dbReference type="PROSITE" id="PS50894"/>
    </source>
</evidence>
<dbReference type="Pfam" id="PF02518">
    <property type="entry name" value="HATPase_c"/>
    <property type="match status" value="1"/>
</dbReference>
<evidence type="ECO:0000256" key="6">
    <source>
        <dbReference type="ARBA" id="ARBA00022679"/>
    </source>
</evidence>
<evidence type="ECO:0000256" key="11">
    <source>
        <dbReference type="ARBA" id="ARBA00022989"/>
    </source>
</evidence>
<dbReference type="InterPro" id="IPR036641">
    <property type="entry name" value="HPT_dom_sf"/>
</dbReference>
<keyword evidence="10" id="KW-0067">ATP-binding</keyword>
<evidence type="ECO:0000256" key="9">
    <source>
        <dbReference type="ARBA" id="ARBA00022777"/>
    </source>
</evidence>
<keyword evidence="6" id="KW-0808">Transferase</keyword>